<protein>
    <submittedName>
        <fullName evidence="2">Uncharacterized protein</fullName>
    </submittedName>
</protein>
<evidence type="ECO:0000313" key="2">
    <source>
        <dbReference type="EMBL" id="GES83204.1"/>
    </source>
</evidence>
<reference evidence="2" key="1">
    <citation type="submission" date="2019-10" db="EMBL/GenBank/DDBJ databases">
        <title>Conservation and host-specific expression of non-tandemly repeated heterogenous ribosome RNA gene in arbuscular mycorrhizal fungi.</title>
        <authorList>
            <person name="Maeda T."/>
            <person name="Kobayashi Y."/>
            <person name="Nakagawa T."/>
            <person name="Ezawa T."/>
            <person name="Yamaguchi K."/>
            <person name="Bino T."/>
            <person name="Nishimoto Y."/>
            <person name="Shigenobu S."/>
            <person name="Kawaguchi M."/>
        </authorList>
    </citation>
    <scope>NUCLEOTIDE SEQUENCE</scope>
    <source>
        <strain evidence="2">HR1</strain>
    </source>
</reference>
<dbReference type="AlphaFoldDB" id="A0A8H3LCT7"/>
<sequence>MLSEIKEPGSGEGTEEEKKNVIRLEKQFQVSILHKLCNCKFASSSYPWNFILTCGGIQIDGSFNVIRGNKRPYENHKQSGIALKKREEEKNKSPDSDVRITHENNNNPFISQTGKAQRNIRLALSHTIDNVVVNNVSENDWITQDSCLLSIMYCNKLKPEYVKCSKKTWKLVRSILLIPKELPTAADLVIIEYNRWCNNWAKGNELTSEEEKDTVSLILCKHITYLTSMSYNENKNIDEDTFIHRYCHQIVEEIFDKSVLVESYNYYMMSITVQYMNIFKQRANGESESSKERHLLDGHSNGRKPDYRILADIDDANRELIFGEIKPPYCNITVNQRIIKLSELMKGSLDCLISVYGYWLVQKRMVF</sequence>
<proteinExistence type="predicted"/>
<comment type="caution">
    <text evidence="2">The sequence shown here is derived from an EMBL/GenBank/DDBJ whole genome shotgun (WGS) entry which is preliminary data.</text>
</comment>
<dbReference type="Proteomes" id="UP000615446">
    <property type="component" value="Unassembled WGS sequence"/>
</dbReference>
<name>A0A8H3LCT7_9GLOM</name>
<evidence type="ECO:0000256" key="1">
    <source>
        <dbReference type="SAM" id="MobiDB-lite"/>
    </source>
</evidence>
<accession>A0A8H3LCT7</accession>
<feature type="region of interest" description="Disordered" evidence="1">
    <location>
        <begin position="86"/>
        <end position="111"/>
    </location>
</feature>
<feature type="compositionally biased region" description="Basic and acidic residues" evidence="1">
    <location>
        <begin position="86"/>
        <end position="102"/>
    </location>
</feature>
<dbReference type="EMBL" id="BLAL01000068">
    <property type="protein sequence ID" value="GES83204.1"/>
    <property type="molecule type" value="Genomic_DNA"/>
</dbReference>
<gene>
    <name evidence="2" type="ORF">RCL2_001036700</name>
</gene>
<dbReference type="OrthoDB" id="2372095at2759"/>
<organism evidence="2 3">
    <name type="scientific">Rhizophagus clarus</name>
    <dbReference type="NCBI Taxonomy" id="94130"/>
    <lineage>
        <taxon>Eukaryota</taxon>
        <taxon>Fungi</taxon>
        <taxon>Fungi incertae sedis</taxon>
        <taxon>Mucoromycota</taxon>
        <taxon>Glomeromycotina</taxon>
        <taxon>Glomeromycetes</taxon>
        <taxon>Glomerales</taxon>
        <taxon>Glomeraceae</taxon>
        <taxon>Rhizophagus</taxon>
    </lineage>
</organism>
<evidence type="ECO:0000313" key="3">
    <source>
        <dbReference type="Proteomes" id="UP000615446"/>
    </source>
</evidence>